<dbReference type="Proteomes" id="UP001375240">
    <property type="component" value="Unassembled WGS sequence"/>
</dbReference>
<proteinExistence type="predicted"/>
<keyword evidence="1" id="KW-0472">Membrane</keyword>
<dbReference type="Pfam" id="PF18922">
    <property type="entry name" value="DUF5672"/>
    <property type="match status" value="1"/>
</dbReference>
<evidence type="ECO:0000313" key="3">
    <source>
        <dbReference type="EMBL" id="KAK6335619.1"/>
    </source>
</evidence>
<comment type="caution">
    <text evidence="3">The sequence shown here is derived from an EMBL/GenBank/DDBJ whole genome shotgun (WGS) entry which is preliminary data.</text>
</comment>
<name>A0AAV9U5I1_9PEZI</name>
<keyword evidence="4" id="KW-1185">Reference proteome</keyword>
<evidence type="ECO:0000259" key="2">
    <source>
        <dbReference type="Pfam" id="PF18922"/>
    </source>
</evidence>
<reference evidence="3 4" key="1">
    <citation type="submission" date="2019-10" db="EMBL/GenBank/DDBJ databases">
        <authorList>
            <person name="Palmer J.M."/>
        </authorList>
    </citation>
    <scope>NUCLEOTIDE SEQUENCE [LARGE SCALE GENOMIC DNA]</scope>
    <source>
        <strain evidence="3 4">TWF696</strain>
    </source>
</reference>
<dbReference type="EMBL" id="JAVHNQ010000012">
    <property type="protein sequence ID" value="KAK6335619.1"/>
    <property type="molecule type" value="Genomic_DNA"/>
</dbReference>
<sequence>MMLLGPPRFRSLFAIFVYVAIGILFTIIFISTENFLPIKIRVDMPGSLEHVPYSDTYNRTKLALLIESRPLPHLTPLLLHFLAVVPPEWPFLFMGSNESIERINRSASIRHHTATGKLEIRVLPRNLTMINQEDVSRVYTNEWFYRALLPAEWLFNFQTDSMICANSGQSLNDWVDQEYTWVGASWGKEKQYGGNGGFSLRRISHVIRLLETQLRWYREGYEDQWLTERLAHMPGTKMATGEEEMAFSVELVPYPKPLGYHTGWSGKLLMQSVWSWRKDRDQIFDYCPELKMLLPMLPEADHEARGCWKDWIKGEDPSTKTVCTRIGQHITVPAGPTVTVAPTPTEAQGAQIT</sequence>
<evidence type="ECO:0000256" key="1">
    <source>
        <dbReference type="SAM" id="Phobius"/>
    </source>
</evidence>
<feature type="domain" description="DUF5672" evidence="2">
    <location>
        <begin position="118"/>
        <end position="261"/>
    </location>
</feature>
<dbReference type="AlphaFoldDB" id="A0AAV9U5I1"/>
<protein>
    <recommendedName>
        <fullName evidence="2">DUF5672 domain-containing protein</fullName>
    </recommendedName>
</protein>
<feature type="transmembrane region" description="Helical" evidence="1">
    <location>
        <begin position="12"/>
        <end position="31"/>
    </location>
</feature>
<accession>A0AAV9U5I1</accession>
<keyword evidence="1" id="KW-0812">Transmembrane</keyword>
<organism evidence="3 4">
    <name type="scientific">Orbilia brochopaga</name>
    <dbReference type="NCBI Taxonomy" id="3140254"/>
    <lineage>
        <taxon>Eukaryota</taxon>
        <taxon>Fungi</taxon>
        <taxon>Dikarya</taxon>
        <taxon>Ascomycota</taxon>
        <taxon>Pezizomycotina</taxon>
        <taxon>Orbiliomycetes</taxon>
        <taxon>Orbiliales</taxon>
        <taxon>Orbiliaceae</taxon>
        <taxon>Orbilia</taxon>
    </lineage>
</organism>
<gene>
    <name evidence="3" type="ORF">TWF696_002386</name>
</gene>
<dbReference type="InterPro" id="IPR043729">
    <property type="entry name" value="DUF5672"/>
</dbReference>
<keyword evidence="1" id="KW-1133">Transmembrane helix</keyword>
<evidence type="ECO:0000313" key="4">
    <source>
        <dbReference type="Proteomes" id="UP001375240"/>
    </source>
</evidence>